<evidence type="ECO:0000313" key="2">
    <source>
        <dbReference type="Proteomes" id="UP001165160"/>
    </source>
</evidence>
<gene>
    <name evidence="1" type="ORF">TrVE_jg13391</name>
</gene>
<proteinExistence type="predicted"/>
<dbReference type="Proteomes" id="UP001165160">
    <property type="component" value="Unassembled WGS sequence"/>
</dbReference>
<evidence type="ECO:0000313" key="1">
    <source>
        <dbReference type="EMBL" id="GMH93538.1"/>
    </source>
</evidence>
<dbReference type="EMBL" id="BRXX01000140">
    <property type="protein sequence ID" value="GMH93538.1"/>
    <property type="molecule type" value="Genomic_DNA"/>
</dbReference>
<organism evidence="1 2">
    <name type="scientific">Triparma verrucosa</name>
    <dbReference type="NCBI Taxonomy" id="1606542"/>
    <lineage>
        <taxon>Eukaryota</taxon>
        <taxon>Sar</taxon>
        <taxon>Stramenopiles</taxon>
        <taxon>Ochrophyta</taxon>
        <taxon>Bolidophyceae</taxon>
        <taxon>Parmales</taxon>
        <taxon>Triparmaceae</taxon>
        <taxon>Triparma</taxon>
    </lineage>
</organism>
<dbReference type="AlphaFoldDB" id="A0A9W7EXK9"/>
<accession>A0A9W7EXK9</accession>
<name>A0A9W7EXK9_9STRA</name>
<comment type="caution">
    <text evidence="1">The sequence shown here is derived from an EMBL/GenBank/DDBJ whole genome shotgun (WGS) entry which is preliminary data.</text>
</comment>
<protein>
    <submittedName>
        <fullName evidence="1">Uncharacterized protein</fullName>
    </submittedName>
</protein>
<keyword evidence="2" id="KW-1185">Reference proteome</keyword>
<sequence length="75" mass="8264">MFKYEEQDTSLGYSSDSCVCKGTFVRDPTTDKCSCEPGFTITGETCSPCEIGRFCSRMITGCIPVPAARMFSRAR</sequence>
<reference evidence="2" key="1">
    <citation type="journal article" date="2023" name="Commun. Biol.">
        <title>Genome analysis of Parmales, the sister group of diatoms, reveals the evolutionary specialization of diatoms from phago-mixotrophs to photoautotrophs.</title>
        <authorList>
            <person name="Ban H."/>
            <person name="Sato S."/>
            <person name="Yoshikawa S."/>
            <person name="Yamada K."/>
            <person name="Nakamura Y."/>
            <person name="Ichinomiya M."/>
            <person name="Sato N."/>
            <person name="Blanc-Mathieu R."/>
            <person name="Endo H."/>
            <person name="Kuwata A."/>
            <person name="Ogata H."/>
        </authorList>
    </citation>
    <scope>NUCLEOTIDE SEQUENCE [LARGE SCALE GENOMIC DNA]</scope>
    <source>
        <strain evidence="2">NIES 3699</strain>
    </source>
</reference>